<dbReference type="Proteomes" id="UP000281553">
    <property type="component" value="Unassembled WGS sequence"/>
</dbReference>
<dbReference type="AlphaFoldDB" id="A0A3P7MXV7"/>
<protein>
    <submittedName>
        <fullName evidence="1">Uncharacterized protein</fullName>
    </submittedName>
</protein>
<keyword evidence="2" id="KW-1185">Reference proteome</keyword>
<reference evidence="1 2" key="1">
    <citation type="submission" date="2018-11" db="EMBL/GenBank/DDBJ databases">
        <authorList>
            <consortium name="Pathogen Informatics"/>
        </authorList>
    </citation>
    <scope>NUCLEOTIDE SEQUENCE [LARGE SCALE GENOMIC DNA]</scope>
</reference>
<dbReference type="EMBL" id="UYRU01078178">
    <property type="protein sequence ID" value="VDN28903.1"/>
    <property type="molecule type" value="Genomic_DNA"/>
</dbReference>
<sequence length="101" mass="10780">MGFVVSDDARGGSLVFIKLALDSAVRKVAIPAFGQSGDVTVVNGSLCCHLFNDKKRHTDGPLNYASAFIVARIKFGSEVTIAGVKIDMPIGVCLVRVYCFN</sequence>
<evidence type="ECO:0000313" key="2">
    <source>
        <dbReference type="Proteomes" id="UP000281553"/>
    </source>
</evidence>
<accession>A0A3P7MXV7</accession>
<name>A0A3P7MXV7_DIBLA</name>
<organism evidence="1 2">
    <name type="scientific">Dibothriocephalus latus</name>
    <name type="common">Fish tapeworm</name>
    <name type="synonym">Diphyllobothrium latum</name>
    <dbReference type="NCBI Taxonomy" id="60516"/>
    <lineage>
        <taxon>Eukaryota</taxon>
        <taxon>Metazoa</taxon>
        <taxon>Spiralia</taxon>
        <taxon>Lophotrochozoa</taxon>
        <taxon>Platyhelminthes</taxon>
        <taxon>Cestoda</taxon>
        <taxon>Eucestoda</taxon>
        <taxon>Diphyllobothriidea</taxon>
        <taxon>Diphyllobothriidae</taxon>
        <taxon>Dibothriocephalus</taxon>
    </lineage>
</organism>
<evidence type="ECO:0000313" key="1">
    <source>
        <dbReference type="EMBL" id="VDN28903.1"/>
    </source>
</evidence>
<gene>
    <name evidence="1" type="ORF">DILT_LOCUS15265</name>
</gene>
<proteinExistence type="predicted"/>